<evidence type="ECO:0000313" key="2">
    <source>
        <dbReference type="Proteomes" id="UP001299546"/>
    </source>
</evidence>
<comment type="caution">
    <text evidence="1">The sequence shown here is derived from an EMBL/GenBank/DDBJ whole genome shotgun (WGS) entry which is preliminary data.</text>
</comment>
<proteinExistence type="predicted"/>
<name>A0ABS8DM49_9FIRM</name>
<evidence type="ECO:0000313" key="1">
    <source>
        <dbReference type="EMBL" id="MCB7389541.1"/>
    </source>
</evidence>
<reference evidence="1 2" key="1">
    <citation type="submission" date="2021-10" db="EMBL/GenBank/DDBJ databases">
        <title>Collection of gut derived symbiotic bacterial strains cultured from healthy donors.</title>
        <authorList>
            <person name="Lin H."/>
            <person name="Littmann E."/>
            <person name="Kohout C."/>
            <person name="Pamer E.G."/>
        </authorList>
    </citation>
    <scope>NUCLEOTIDE SEQUENCE [LARGE SCALE GENOMIC DNA]</scope>
    <source>
        <strain evidence="1 2">DFI.1.165</strain>
    </source>
</reference>
<dbReference type="RefSeq" id="WP_066732853.1">
    <property type="nucleotide sequence ID" value="NZ_JAJCIQ010000029.1"/>
</dbReference>
<dbReference type="EMBL" id="JAJCIS010000031">
    <property type="protein sequence ID" value="MCB7389541.1"/>
    <property type="molecule type" value="Genomic_DNA"/>
</dbReference>
<keyword evidence="2" id="KW-1185">Reference proteome</keyword>
<sequence length="151" mass="17779">MKKIQKNNRAVADINIMIYAKTMPELWRYRNLCYRIEKNDKYHIKLTLTKDLDTVFRIVEFLEGGVDLFIAAQSIEKSLFTVLRKKIWVQEEQAQFIINGREKYMHYYRSDGGYSLKKLDIKDSSELLECIETIIFQMSLKNLGALTAGKQ</sequence>
<dbReference type="Proteomes" id="UP001299546">
    <property type="component" value="Unassembled WGS sequence"/>
</dbReference>
<accession>A0ABS8DM49</accession>
<protein>
    <submittedName>
        <fullName evidence="1">Uncharacterized protein</fullName>
    </submittedName>
</protein>
<gene>
    <name evidence="1" type="ORF">LIZ65_19855</name>
</gene>
<organism evidence="1 2">
    <name type="scientific">Bariatricus massiliensis</name>
    <dbReference type="NCBI Taxonomy" id="1745713"/>
    <lineage>
        <taxon>Bacteria</taxon>
        <taxon>Bacillati</taxon>
        <taxon>Bacillota</taxon>
        <taxon>Clostridia</taxon>
        <taxon>Lachnospirales</taxon>
        <taxon>Lachnospiraceae</taxon>
        <taxon>Bariatricus</taxon>
    </lineage>
</organism>